<accession>A0A935THP1</accession>
<dbReference type="PANTHER" id="PTHR28152:SF1">
    <property type="entry name" value="HYDROXYACYL-THIOESTER DEHYDRATASE TYPE 2, MITOCHONDRIAL"/>
    <property type="match status" value="1"/>
</dbReference>
<dbReference type="PANTHER" id="PTHR28152">
    <property type="entry name" value="HYDROXYACYL-THIOESTER DEHYDRATASE TYPE 2, MITOCHONDRIAL"/>
    <property type="match status" value="1"/>
</dbReference>
<dbReference type="SUPFAM" id="SSF54637">
    <property type="entry name" value="Thioesterase/thiol ester dehydrase-isomerase"/>
    <property type="match status" value="1"/>
</dbReference>
<evidence type="ECO:0000313" key="1">
    <source>
        <dbReference type="EMBL" id="MBK7956467.1"/>
    </source>
</evidence>
<protein>
    <recommendedName>
        <fullName evidence="3">Acyl dehydratase</fullName>
    </recommendedName>
</protein>
<dbReference type="EMBL" id="JADJOT010000012">
    <property type="protein sequence ID" value="MBK7956467.1"/>
    <property type="molecule type" value="Genomic_DNA"/>
</dbReference>
<name>A0A935THP1_9PROT</name>
<dbReference type="Proteomes" id="UP000706151">
    <property type="component" value="Unassembled WGS sequence"/>
</dbReference>
<gene>
    <name evidence="1" type="ORF">IPK02_22410</name>
</gene>
<dbReference type="Gene3D" id="3.10.129.10">
    <property type="entry name" value="Hotdog Thioesterase"/>
    <property type="match status" value="1"/>
</dbReference>
<sequence>MDWSPVPAGAWSQIVTPDPRLLFRFSALTFNAHRIHYDRPYAINEEDYPGLGGHGPLTAVLLMELVRANVAQPVRGFSFRGLAPLFDLAPFRLVCTASDGQLALEAHGPDGAVAMSASAEVDASAGI</sequence>
<proteinExistence type="predicted"/>
<organism evidence="1 2">
    <name type="scientific">Candidatus Accumulibacter affinis</name>
    <dbReference type="NCBI Taxonomy" id="2954384"/>
    <lineage>
        <taxon>Bacteria</taxon>
        <taxon>Pseudomonadati</taxon>
        <taxon>Pseudomonadota</taxon>
        <taxon>Betaproteobacteria</taxon>
        <taxon>Candidatus Accumulibacter</taxon>
    </lineage>
</organism>
<evidence type="ECO:0000313" key="2">
    <source>
        <dbReference type="Proteomes" id="UP000706151"/>
    </source>
</evidence>
<evidence type="ECO:0008006" key="3">
    <source>
        <dbReference type="Google" id="ProtNLM"/>
    </source>
</evidence>
<reference evidence="1 2" key="1">
    <citation type="submission" date="2020-10" db="EMBL/GenBank/DDBJ databases">
        <title>Connecting structure to function with the recovery of over 1000 high-quality activated sludge metagenome-assembled genomes encoding full-length rRNA genes using long-read sequencing.</title>
        <authorList>
            <person name="Singleton C.M."/>
            <person name="Petriglieri F."/>
            <person name="Kristensen J.M."/>
            <person name="Kirkegaard R.H."/>
            <person name="Michaelsen T.Y."/>
            <person name="Andersen M.H."/>
            <person name="Karst S.M."/>
            <person name="Dueholm M.S."/>
            <person name="Nielsen P.H."/>
            <person name="Albertsen M."/>
        </authorList>
    </citation>
    <scope>NUCLEOTIDE SEQUENCE [LARGE SCALE GENOMIC DNA]</scope>
    <source>
        <strain evidence="1">Fred_18-Q3-R57-64_BAT3C.720</strain>
    </source>
</reference>
<dbReference type="InterPro" id="IPR029069">
    <property type="entry name" value="HotDog_dom_sf"/>
</dbReference>
<dbReference type="InterPro" id="IPR052741">
    <property type="entry name" value="Mitochondrial_HTD2"/>
</dbReference>
<dbReference type="GO" id="GO:0019171">
    <property type="term" value="F:(3R)-hydroxyacyl-[acyl-carrier-protein] dehydratase activity"/>
    <property type="evidence" value="ECO:0007669"/>
    <property type="project" value="TreeGrafter"/>
</dbReference>
<dbReference type="AlphaFoldDB" id="A0A935THP1"/>
<comment type="caution">
    <text evidence="1">The sequence shown here is derived from an EMBL/GenBank/DDBJ whole genome shotgun (WGS) entry which is preliminary data.</text>
</comment>